<reference evidence="3" key="1">
    <citation type="journal article" date="2017" name="Plant J.">
        <title>The pomegranate (Punica granatum L.) genome and the genomics of punicalagin biosynthesis.</title>
        <authorList>
            <person name="Qin G."/>
            <person name="Xu C."/>
            <person name="Ming R."/>
            <person name="Tang H."/>
            <person name="Guyot R."/>
            <person name="Kramer E.M."/>
            <person name="Hu Y."/>
            <person name="Yi X."/>
            <person name="Qi Y."/>
            <person name="Xu X."/>
            <person name="Gao Z."/>
            <person name="Pan H."/>
            <person name="Jian J."/>
            <person name="Tian Y."/>
            <person name="Yue Z."/>
            <person name="Xu Y."/>
        </authorList>
    </citation>
    <scope>NUCLEOTIDE SEQUENCE [LARGE SCALE GENOMIC DNA]</scope>
    <source>
        <strain evidence="3">cv. Dabenzi</strain>
    </source>
</reference>
<comment type="caution">
    <text evidence="2">The sequence shown here is derived from an EMBL/GenBank/DDBJ whole genome shotgun (WGS) entry which is preliminary data.</text>
</comment>
<gene>
    <name evidence="2" type="ORF">CDL15_Pgr004967</name>
</gene>
<dbReference type="EMBL" id="MTKT01003016">
    <property type="protein sequence ID" value="OWM76755.1"/>
    <property type="molecule type" value="Genomic_DNA"/>
</dbReference>
<dbReference type="AlphaFoldDB" id="A0A218WVC0"/>
<dbReference type="Proteomes" id="UP000197138">
    <property type="component" value="Unassembled WGS sequence"/>
</dbReference>
<evidence type="ECO:0000313" key="3">
    <source>
        <dbReference type="Proteomes" id="UP000197138"/>
    </source>
</evidence>
<protein>
    <submittedName>
        <fullName evidence="2">Uncharacterized protein</fullName>
    </submittedName>
</protein>
<proteinExistence type="predicted"/>
<evidence type="ECO:0000256" key="1">
    <source>
        <dbReference type="SAM" id="Phobius"/>
    </source>
</evidence>
<evidence type="ECO:0000313" key="2">
    <source>
        <dbReference type="EMBL" id="OWM76755.1"/>
    </source>
</evidence>
<name>A0A218WVC0_PUNGR</name>
<keyword evidence="1" id="KW-1133">Transmembrane helix</keyword>
<keyword evidence="1" id="KW-0472">Membrane</keyword>
<sequence>MGVICTAGVIVSGSTSISAWETMAGTVIASGTAWGMLFSGGSCTIPTDTQVDIITGTGIMSMALVEAMVGGFITYINTGMVRDMVMGMGLDMVMGMGLGMDMDICMVTDIISHARDMKTLV</sequence>
<keyword evidence="1" id="KW-0812">Transmembrane</keyword>
<organism evidence="2 3">
    <name type="scientific">Punica granatum</name>
    <name type="common">Pomegranate</name>
    <dbReference type="NCBI Taxonomy" id="22663"/>
    <lineage>
        <taxon>Eukaryota</taxon>
        <taxon>Viridiplantae</taxon>
        <taxon>Streptophyta</taxon>
        <taxon>Embryophyta</taxon>
        <taxon>Tracheophyta</taxon>
        <taxon>Spermatophyta</taxon>
        <taxon>Magnoliopsida</taxon>
        <taxon>eudicotyledons</taxon>
        <taxon>Gunneridae</taxon>
        <taxon>Pentapetalae</taxon>
        <taxon>rosids</taxon>
        <taxon>malvids</taxon>
        <taxon>Myrtales</taxon>
        <taxon>Lythraceae</taxon>
        <taxon>Punica</taxon>
    </lineage>
</organism>
<accession>A0A218WVC0</accession>
<feature type="transmembrane region" description="Helical" evidence="1">
    <location>
        <begin position="53"/>
        <end position="76"/>
    </location>
</feature>